<comment type="subcellular location">
    <subcellularLocation>
        <location evidence="1">Cell membrane</location>
        <topology evidence="1">Multi-pass membrane protein</topology>
    </subcellularLocation>
</comment>
<feature type="transmembrane region" description="Helical" evidence="7">
    <location>
        <begin position="280"/>
        <end position="303"/>
    </location>
</feature>
<dbReference type="InterPro" id="IPR003593">
    <property type="entry name" value="AAA+_ATPase"/>
</dbReference>
<name>A0ABS7ARR8_9CLOT</name>
<dbReference type="SUPFAM" id="SSF90123">
    <property type="entry name" value="ABC transporter transmembrane region"/>
    <property type="match status" value="1"/>
</dbReference>
<dbReference type="PANTHER" id="PTHR43394">
    <property type="entry name" value="ATP-DEPENDENT PERMEASE MDL1, MITOCHONDRIAL"/>
    <property type="match status" value="1"/>
</dbReference>
<evidence type="ECO:0000256" key="1">
    <source>
        <dbReference type="ARBA" id="ARBA00004651"/>
    </source>
</evidence>
<dbReference type="PROSITE" id="PS00211">
    <property type="entry name" value="ABC_TRANSPORTER_1"/>
    <property type="match status" value="1"/>
</dbReference>
<keyword evidence="11" id="KW-1185">Reference proteome</keyword>
<dbReference type="Pfam" id="PF00664">
    <property type="entry name" value="ABC_membrane"/>
    <property type="match status" value="1"/>
</dbReference>
<dbReference type="PROSITE" id="PS50893">
    <property type="entry name" value="ABC_TRANSPORTER_2"/>
    <property type="match status" value="1"/>
</dbReference>
<feature type="domain" description="ABC transporter" evidence="8">
    <location>
        <begin position="398"/>
        <end position="632"/>
    </location>
</feature>
<comment type="caution">
    <text evidence="10">The sequence shown here is derived from an EMBL/GenBank/DDBJ whole genome shotgun (WGS) entry which is preliminary data.</text>
</comment>
<keyword evidence="4 10" id="KW-0067">ATP-binding</keyword>
<dbReference type="InterPro" id="IPR039421">
    <property type="entry name" value="Type_1_exporter"/>
</dbReference>
<evidence type="ECO:0000259" key="9">
    <source>
        <dbReference type="PROSITE" id="PS50929"/>
    </source>
</evidence>
<dbReference type="CDD" id="cd03254">
    <property type="entry name" value="ABCC_Glucan_exporter_like"/>
    <property type="match status" value="1"/>
</dbReference>
<feature type="transmembrane region" description="Helical" evidence="7">
    <location>
        <begin position="166"/>
        <end position="183"/>
    </location>
</feature>
<evidence type="ECO:0000256" key="3">
    <source>
        <dbReference type="ARBA" id="ARBA00022741"/>
    </source>
</evidence>
<dbReference type="Gene3D" id="1.20.1560.10">
    <property type="entry name" value="ABC transporter type 1, transmembrane domain"/>
    <property type="match status" value="1"/>
</dbReference>
<dbReference type="Proteomes" id="UP001519921">
    <property type="component" value="Unassembled WGS sequence"/>
</dbReference>
<feature type="transmembrane region" description="Helical" evidence="7">
    <location>
        <begin position="81"/>
        <end position="105"/>
    </location>
</feature>
<dbReference type="EMBL" id="JAHXPT010000013">
    <property type="protein sequence ID" value="MBW6411359.1"/>
    <property type="molecule type" value="Genomic_DNA"/>
</dbReference>
<keyword evidence="5 7" id="KW-1133">Transmembrane helix</keyword>
<dbReference type="InterPro" id="IPR027417">
    <property type="entry name" value="P-loop_NTPase"/>
</dbReference>
<keyword evidence="3" id="KW-0547">Nucleotide-binding</keyword>
<accession>A0ABS7ARR8</accession>
<dbReference type="GO" id="GO:0005524">
    <property type="term" value="F:ATP binding"/>
    <property type="evidence" value="ECO:0007669"/>
    <property type="project" value="UniProtKB-KW"/>
</dbReference>
<protein>
    <submittedName>
        <fullName evidence="10">ABC transporter ATP-binding protein/permease</fullName>
    </submittedName>
</protein>
<feature type="transmembrane region" description="Helical" evidence="7">
    <location>
        <begin position="189"/>
        <end position="206"/>
    </location>
</feature>
<gene>
    <name evidence="10" type="ORF">KYD98_14805</name>
</gene>
<dbReference type="Pfam" id="PF00005">
    <property type="entry name" value="ABC_tran"/>
    <property type="match status" value="1"/>
</dbReference>
<proteinExistence type="predicted"/>
<reference evidence="10 11" key="1">
    <citation type="submission" date="2021-07" db="EMBL/GenBank/DDBJ databases">
        <title>Clostridium weizhouense sp. nov., an anaerobic bacterium isolated from activated sludge of Petroleum wastewater.</title>
        <authorList>
            <person name="Li Q."/>
        </authorList>
    </citation>
    <scope>NUCLEOTIDE SEQUENCE [LARGE SCALE GENOMIC DNA]</scope>
    <source>
        <strain evidence="10 11">YB-6</strain>
    </source>
</reference>
<dbReference type="InterPro" id="IPR036640">
    <property type="entry name" value="ABC1_TM_sf"/>
</dbReference>
<keyword evidence="2 7" id="KW-0812">Transmembrane</keyword>
<dbReference type="InterPro" id="IPR003439">
    <property type="entry name" value="ABC_transporter-like_ATP-bd"/>
</dbReference>
<evidence type="ECO:0000256" key="6">
    <source>
        <dbReference type="ARBA" id="ARBA00023136"/>
    </source>
</evidence>
<evidence type="ECO:0000313" key="10">
    <source>
        <dbReference type="EMBL" id="MBW6411359.1"/>
    </source>
</evidence>
<dbReference type="Gene3D" id="3.40.50.300">
    <property type="entry name" value="P-loop containing nucleotide triphosphate hydrolases"/>
    <property type="match status" value="1"/>
</dbReference>
<sequence>MSQSNTRRMNRRGGHANVSKDSLKTLKRLLSYVFKGYKFLFFIVLLTIIISSLANVVGTLFLRNLIDDYITPLLNKSGADFGPLLKMVITMAVIYYVGVLSTYIYSRIMIIISQGSLKRIRDDMFAHMETLPISFFDTNSHGDLMSLYTNDTDSLRQMISQGIPQLLSAIITVVSIFISMIYLSLPLTGIEVLIILLMFYVTKFIGKKSGKYFGLQQKDLGAVNGYIEEMMEGQKVVKVFCHEEEAKVNFDKLNDMLFNSANNANKYANVLMPVMGNIGYINYVSVSILGSILAIGSFGGFTIGGLASFLQLTRSFSQTVNQMAQQFNFVIMALAGADRIFKLFDEKKEMDGGYVSLVNAKEDEKGELIEAKERTGIWGWKHPHEDGTVTYKKLLGDVVFDDVDFGYNDEKIILHNIKLYAKPGEKIAFVGATGAGKTTITNLINRFYDIQDGKIRYDGININKIKKADLRKSLGIVLQDAHLFTGTVADNIRYGKLDATNEEVYAAAKLANADQFIKHLPNAYETVLTGDGGNLSQGQRQLLTIARAAIADPPVLILDEATSSIDTRTEVIVQDGMDKLMKGRTVFVIAHRLSTIKNSDVIMVLDQGRIIERGNHDDLIKQKGKYYQLYTGAFELS</sequence>
<feature type="transmembrane region" description="Helical" evidence="7">
    <location>
        <begin position="39"/>
        <end position="61"/>
    </location>
</feature>
<dbReference type="PANTHER" id="PTHR43394:SF1">
    <property type="entry name" value="ATP-BINDING CASSETTE SUB-FAMILY B MEMBER 10, MITOCHONDRIAL"/>
    <property type="match status" value="1"/>
</dbReference>
<evidence type="ECO:0000259" key="8">
    <source>
        <dbReference type="PROSITE" id="PS50893"/>
    </source>
</evidence>
<feature type="domain" description="ABC transmembrane type-1" evidence="9">
    <location>
        <begin position="42"/>
        <end position="332"/>
    </location>
</feature>
<evidence type="ECO:0000313" key="11">
    <source>
        <dbReference type="Proteomes" id="UP001519921"/>
    </source>
</evidence>
<dbReference type="CDD" id="cd18547">
    <property type="entry name" value="ABC_6TM_Tm288_like"/>
    <property type="match status" value="1"/>
</dbReference>
<dbReference type="PROSITE" id="PS50929">
    <property type="entry name" value="ABC_TM1F"/>
    <property type="match status" value="1"/>
</dbReference>
<evidence type="ECO:0000256" key="2">
    <source>
        <dbReference type="ARBA" id="ARBA00022692"/>
    </source>
</evidence>
<evidence type="ECO:0000256" key="5">
    <source>
        <dbReference type="ARBA" id="ARBA00022989"/>
    </source>
</evidence>
<organism evidence="10 11">
    <name type="scientific">Clostridium weizhouense</name>
    <dbReference type="NCBI Taxonomy" id="2859781"/>
    <lineage>
        <taxon>Bacteria</taxon>
        <taxon>Bacillati</taxon>
        <taxon>Bacillota</taxon>
        <taxon>Clostridia</taxon>
        <taxon>Eubacteriales</taxon>
        <taxon>Clostridiaceae</taxon>
        <taxon>Clostridium</taxon>
    </lineage>
</organism>
<dbReference type="SMART" id="SM00382">
    <property type="entry name" value="AAA"/>
    <property type="match status" value="1"/>
</dbReference>
<dbReference type="InterPro" id="IPR017871">
    <property type="entry name" value="ABC_transporter-like_CS"/>
</dbReference>
<evidence type="ECO:0000256" key="7">
    <source>
        <dbReference type="SAM" id="Phobius"/>
    </source>
</evidence>
<evidence type="ECO:0000256" key="4">
    <source>
        <dbReference type="ARBA" id="ARBA00022840"/>
    </source>
</evidence>
<dbReference type="SUPFAM" id="SSF52540">
    <property type="entry name" value="P-loop containing nucleoside triphosphate hydrolases"/>
    <property type="match status" value="1"/>
</dbReference>
<dbReference type="InterPro" id="IPR011527">
    <property type="entry name" value="ABC1_TM_dom"/>
</dbReference>
<keyword evidence="6 7" id="KW-0472">Membrane</keyword>